<feature type="compositionally biased region" description="Low complexity" evidence="1">
    <location>
        <begin position="143"/>
        <end position="165"/>
    </location>
</feature>
<organism evidence="3 4">
    <name type="scientific">Allomyces macrogynus (strain ATCC 38327)</name>
    <name type="common">Allomyces javanicus var. macrogynus</name>
    <dbReference type="NCBI Taxonomy" id="578462"/>
    <lineage>
        <taxon>Eukaryota</taxon>
        <taxon>Fungi</taxon>
        <taxon>Fungi incertae sedis</taxon>
        <taxon>Blastocladiomycota</taxon>
        <taxon>Blastocladiomycetes</taxon>
        <taxon>Blastocladiales</taxon>
        <taxon>Blastocladiaceae</taxon>
        <taxon>Allomyces</taxon>
    </lineage>
</organism>
<proteinExistence type="predicted"/>
<feature type="region of interest" description="Disordered" evidence="1">
    <location>
        <begin position="1"/>
        <end position="181"/>
    </location>
</feature>
<reference evidence="3 4" key="1">
    <citation type="submission" date="2009-11" db="EMBL/GenBank/DDBJ databases">
        <title>Annotation of Allomyces macrogynus ATCC 38327.</title>
        <authorList>
            <consortium name="The Broad Institute Genome Sequencing Platform"/>
            <person name="Russ C."/>
            <person name="Cuomo C."/>
            <person name="Burger G."/>
            <person name="Gray M.W."/>
            <person name="Holland P.W.H."/>
            <person name="King N."/>
            <person name="Lang F.B.F."/>
            <person name="Roger A.J."/>
            <person name="Ruiz-Trillo I."/>
            <person name="Young S.K."/>
            <person name="Zeng Q."/>
            <person name="Gargeya S."/>
            <person name="Fitzgerald M."/>
            <person name="Haas B."/>
            <person name="Abouelleil A."/>
            <person name="Alvarado L."/>
            <person name="Arachchi H.M."/>
            <person name="Berlin A."/>
            <person name="Chapman S.B."/>
            <person name="Gearin G."/>
            <person name="Goldberg J."/>
            <person name="Griggs A."/>
            <person name="Gujja S."/>
            <person name="Hansen M."/>
            <person name="Heiman D."/>
            <person name="Howarth C."/>
            <person name="Larimer J."/>
            <person name="Lui A."/>
            <person name="MacDonald P.J.P."/>
            <person name="McCowen C."/>
            <person name="Montmayeur A."/>
            <person name="Murphy C."/>
            <person name="Neiman D."/>
            <person name="Pearson M."/>
            <person name="Priest M."/>
            <person name="Roberts A."/>
            <person name="Saif S."/>
            <person name="Shea T."/>
            <person name="Sisk P."/>
            <person name="Stolte C."/>
            <person name="Sykes S."/>
            <person name="Wortman J."/>
            <person name="Nusbaum C."/>
            <person name="Birren B."/>
        </authorList>
    </citation>
    <scope>NUCLEOTIDE SEQUENCE [LARGE SCALE GENOMIC DNA]</scope>
    <source>
        <strain evidence="3 4">ATCC 38327</strain>
    </source>
</reference>
<evidence type="ECO:0000313" key="3">
    <source>
        <dbReference type="EMBL" id="KNE66503.1"/>
    </source>
</evidence>
<dbReference type="PROSITE" id="PS00028">
    <property type="entry name" value="ZINC_FINGER_C2H2_1"/>
    <property type="match status" value="1"/>
</dbReference>
<feature type="compositionally biased region" description="Low complexity" evidence="1">
    <location>
        <begin position="97"/>
        <end position="128"/>
    </location>
</feature>
<feature type="compositionally biased region" description="Low complexity" evidence="1">
    <location>
        <begin position="596"/>
        <end position="618"/>
    </location>
</feature>
<evidence type="ECO:0000313" key="4">
    <source>
        <dbReference type="Proteomes" id="UP000054350"/>
    </source>
</evidence>
<feature type="compositionally biased region" description="Basic and acidic residues" evidence="1">
    <location>
        <begin position="1042"/>
        <end position="1055"/>
    </location>
</feature>
<gene>
    <name evidence="3" type="ORF">AMAG_11636</name>
</gene>
<dbReference type="EMBL" id="GG745350">
    <property type="protein sequence ID" value="KNE66503.1"/>
    <property type="molecule type" value="Genomic_DNA"/>
</dbReference>
<evidence type="ECO:0000259" key="2">
    <source>
        <dbReference type="PROSITE" id="PS00028"/>
    </source>
</evidence>
<feature type="compositionally biased region" description="Basic and acidic residues" evidence="1">
    <location>
        <begin position="1328"/>
        <end position="1338"/>
    </location>
</feature>
<feature type="region of interest" description="Disordered" evidence="1">
    <location>
        <begin position="944"/>
        <end position="1081"/>
    </location>
</feature>
<evidence type="ECO:0000256" key="1">
    <source>
        <dbReference type="SAM" id="MobiDB-lite"/>
    </source>
</evidence>
<dbReference type="OrthoDB" id="10456685at2759"/>
<feature type="compositionally biased region" description="Basic residues" evidence="1">
    <location>
        <begin position="1030"/>
        <end position="1041"/>
    </location>
</feature>
<dbReference type="Proteomes" id="UP000054350">
    <property type="component" value="Unassembled WGS sequence"/>
</dbReference>
<feature type="region of interest" description="Disordered" evidence="1">
    <location>
        <begin position="587"/>
        <end position="618"/>
    </location>
</feature>
<name>A0A0L0SVB3_ALLM3</name>
<reference evidence="4" key="2">
    <citation type="submission" date="2009-11" db="EMBL/GenBank/DDBJ databases">
        <title>The Genome Sequence of Allomyces macrogynus strain ATCC 38327.</title>
        <authorList>
            <consortium name="The Broad Institute Genome Sequencing Platform"/>
            <person name="Russ C."/>
            <person name="Cuomo C."/>
            <person name="Shea T."/>
            <person name="Young S.K."/>
            <person name="Zeng Q."/>
            <person name="Koehrsen M."/>
            <person name="Haas B."/>
            <person name="Borodovsky M."/>
            <person name="Guigo R."/>
            <person name="Alvarado L."/>
            <person name="Berlin A."/>
            <person name="Borenstein D."/>
            <person name="Chen Z."/>
            <person name="Engels R."/>
            <person name="Freedman E."/>
            <person name="Gellesch M."/>
            <person name="Goldberg J."/>
            <person name="Griggs A."/>
            <person name="Gujja S."/>
            <person name="Heiman D."/>
            <person name="Hepburn T."/>
            <person name="Howarth C."/>
            <person name="Jen D."/>
            <person name="Larson L."/>
            <person name="Lewis B."/>
            <person name="Mehta T."/>
            <person name="Park D."/>
            <person name="Pearson M."/>
            <person name="Roberts A."/>
            <person name="Saif S."/>
            <person name="Shenoy N."/>
            <person name="Sisk P."/>
            <person name="Stolte C."/>
            <person name="Sykes S."/>
            <person name="Walk T."/>
            <person name="White J."/>
            <person name="Yandava C."/>
            <person name="Burger G."/>
            <person name="Gray M.W."/>
            <person name="Holland P.W.H."/>
            <person name="King N."/>
            <person name="Lang F.B.F."/>
            <person name="Roger A.J."/>
            <person name="Ruiz-Trillo I."/>
            <person name="Lander E."/>
            <person name="Nusbaum C."/>
        </authorList>
    </citation>
    <scope>NUCLEOTIDE SEQUENCE [LARGE SCALE GENOMIC DNA]</scope>
    <source>
        <strain evidence="4">ATCC 38327</strain>
    </source>
</reference>
<feature type="domain" description="C2H2-type" evidence="2">
    <location>
        <begin position="855"/>
        <end position="876"/>
    </location>
</feature>
<keyword evidence="4" id="KW-1185">Reference proteome</keyword>
<dbReference type="InterPro" id="IPR013087">
    <property type="entry name" value="Znf_C2H2_type"/>
</dbReference>
<dbReference type="VEuPathDB" id="FungiDB:AMAG_11636"/>
<dbReference type="STRING" id="578462.A0A0L0SVB3"/>
<feature type="compositionally biased region" description="Basic and acidic residues" evidence="1">
    <location>
        <begin position="1282"/>
        <end position="1304"/>
    </location>
</feature>
<feature type="region of interest" description="Disordered" evidence="1">
    <location>
        <begin position="314"/>
        <end position="339"/>
    </location>
</feature>
<feature type="region of interest" description="Disordered" evidence="1">
    <location>
        <begin position="1253"/>
        <end position="1338"/>
    </location>
</feature>
<sequence length="1338" mass="140930">MSTRKRSSARMAAAAAAASISETIAATKRPRLAASSTSAANPSSLVTSSTTSSTTPAPEPAPSTTRVTRQGRAARALAQLAASTSTTGAADGESSSTTNGPTDAGAADATEGGSGSGSTASSVTAAAAELGDATGSLQQLQQTSETGPTTPVTATAEAASAASVPHRTGPSGKKRGLSRRAPAVGFTARELEAEVPTVDYLATLNWTEFVASKPPPGTLRSYHVHDFAAYAHPVSSMRDTDPYSRRKPLQLHLEDRPRRGSLSVFAGRGVVAFDDDARLPTPHSDSGFDAPPNDLYQQHDSMQFLDDHHLAVDPSSSNARHGHLASPGTVTIPLSPPSRASTASLAIDHVLLDPMSPTSYNAATDAANQLRRLFAAQTASWARDVGCTGVADEQTQLDSGASATLDLVPDVHDGVQTVPVAISADHFTRPPLDMTEDGVRLDEPPSELSFAVDGSVESHSSTVHSRMEPIADPLHPTIAPAALDATTDKETVGLGGSKLDDGKETIMAPDDMIMTMTMGSKLDSEPAATASPVDLPPNSTTTTAKCVPFDSCSFEDLPDDELFFISPAPVIVHMVFPMSDHHLDVPPSAVENVTDSAPSWRSSPSSSSSSSSSSPTPCTSFRITSSVSNYLGGTDKTVYERILTQSPASAGSGSSQEPEMPVLDAGMAYVQDFASKPVCSKVQDVESAPIAGDAPNLIESSRVDPATTGFADTHSLGEPMDVSDGEEQCPPGPMSAQRVDGVEEEVEPDLLPLEGAHPLFREAGSLPLALPVPALPAPAPALEVDTTALSELPGPPTTCDFNAARDNTLTEPAALPDRDAHVATESMPATIPLGDAAASRPPNTPQLTPGGCFRCRYCRDRFDDFEDRWEHETAAHDRIPGAMFDCPAECIYHGRELTHLIGHLRNKPQCCQFVLSVPRPFEARLCRDLSDTAWRHIKTVAAQTLYGPKNPGPRRMRGRSPPLSPPRGPRGTRGTDRRRRPTSPEGPPRARSPRFRSPQGAPGAWSRRPRSPSPAAGYRRSPSPQAWRRGWSRSRSRSRSPRARERRSPTPDRRRSVSGGQHYVHPDHRGPLANLPSPPPPQVPQFAPSLDLAAAALLPGSGPALRMARHPLSGTAPSIPMPSLLPPVPLIPPPEQQSVPGAPDVVTNVAGLLANLFPTGLPPEMVSYLQSAAGVPPGRPLPPPPLPPVIPNGPPPVPVGAALLPPPPPPPPSMALDPMLVLTPGQTRLPPPPAPPVSAPLILPPQPAVPDLLTALSSMPGNAPTGPWVAASGGTDNAYTAQRDRGDGCPWQRPDRVPEEPRSRTDHRRNRSPPRGTVWGLMYGSGAERSRRGDSWRP</sequence>
<protein>
    <recommendedName>
        <fullName evidence="2">C2H2-type domain-containing protein</fullName>
    </recommendedName>
</protein>
<feature type="compositionally biased region" description="Low complexity" evidence="1">
    <location>
        <begin position="9"/>
        <end position="90"/>
    </location>
</feature>
<accession>A0A0L0SVB3</accession>